<sequence length="157" mass="18122">MLPFLLVSFHVHDFHTSLTQMEFDAKSQTVEVSIRMFTDDLETALTQENGGKPIHFGGPTKPDQVLERYVRKHFVVADAQRKQRSYTYVGYEQESDAHWVYIEMPASGADPFKNIVIKQDILMNLFSDQVNLVNIQYNQQKKTVVFRNNQPVQAVSL</sequence>
<evidence type="ECO:0000313" key="2">
    <source>
        <dbReference type="Proteomes" id="UP000664628"/>
    </source>
</evidence>
<gene>
    <name evidence="1" type="ORF">J2I46_13025</name>
</gene>
<dbReference type="InterPro" id="IPR046525">
    <property type="entry name" value="DUF6702"/>
</dbReference>
<evidence type="ECO:0000313" key="1">
    <source>
        <dbReference type="EMBL" id="MBO0949511.1"/>
    </source>
</evidence>
<keyword evidence="2" id="KW-1185">Reference proteome</keyword>
<accession>A0ABS3JHN7</accession>
<organism evidence="1 2">
    <name type="scientific">Fibrella forsythiae</name>
    <dbReference type="NCBI Taxonomy" id="2817061"/>
    <lineage>
        <taxon>Bacteria</taxon>
        <taxon>Pseudomonadati</taxon>
        <taxon>Bacteroidota</taxon>
        <taxon>Cytophagia</taxon>
        <taxon>Cytophagales</taxon>
        <taxon>Spirosomataceae</taxon>
        <taxon>Fibrella</taxon>
    </lineage>
</organism>
<dbReference type="EMBL" id="JAFMYW010000003">
    <property type="protein sequence ID" value="MBO0949511.1"/>
    <property type="molecule type" value="Genomic_DNA"/>
</dbReference>
<comment type="caution">
    <text evidence="1">The sequence shown here is derived from an EMBL/GenBank/DDBJ whole genome shotgun (WGS) entry which is preliminary data.</text>
</comment>
<proteinExistence type="predicted"/>
<dbReference type="Pfam" id="PF20420">
    <property type="entry name" value="DUF6702"/>
    <property type="match status" value="1"/>
</dbReference>
<protein>
    <submittedName>
        <fullName evidence="1">Uncharacterized protein</fullName>
    </submittedName>
</protein>
<dbReference type="Proteomes" id="UP000664628">
    <property type="component" value="Unassembled WGS sequence"/>
</dbReference>
<reference evidence="1 2" key="1">
    <citation type="submission" date="2021-03" db="EMBL/GenBank/DDBJ databases">
        <title>Fibrella sp. HMF5405 genome sequencing and assembly.</title>
        <authorList>
            <person name="Kang H."/>
            <person name="Kim H."/>
            <person name="Bae S."/>
            <person name="Joh K."/>
        </authorList>
    </citation>
    <scope>NUCLEOTIDE SEQUENCE [LARGE SCALE GENOMIC DNA]</scope>
    <source>
        <strain evidence="1 2">HMF5405</strain>
    </source>
</reference>
<name>A0ABS3JHN7_9BACT</name>